<feature type="signal peptide" evidence="4">
    <location>
        <begin position="1"/>
        <end position="18"/>
    </location>
</feature>
<dbReference type="Gene3D" id="2.40.70.10">
    <property type="entry name" value="Acid Proteases"/>
    <property type="match status" value="2"/>
</dbReference>
<dbReference type="eggNOG" id="KOG1339">
    <property type="taxonomic scope" value="Eukaryota"/>
</dbReference>
<dbReference type="RefSeq" id="XP_001382965.2">
    <property type="nucleotide sequence ID" value="XM_001382928.1"/>
</dbReference>
<evidence type="ECO:0000313" key="7">
    <source>
        <dbReference type="Proteomes" id="UP000002258"/>
    </source>
</evidence>
<evidence type="ECO:0000256" key="4">
    <source>
        <dbReference type="SAM" id="SignalP"/>
    </source>
</evidence>
<organism evidence="6 7">
    <name type="scientific">Scheffersomyces stipitis (strain ATCC 58785 / CBS 6054 / NBRC 10063 / NRRL Y-11545)</name>
    <name type="common">Yeast</name>
    <name type="synonym">Pichia stipitis</name>
    <dbReference type="NCBI Taxonomy" id="322104"/>
    <lineage>
        <taxon>Eukaryota</taxon>
        <taxon>Fungi</taxon>
        <taxon>Dikarya</taxon>
        <taxon>Ascomycota</taxon>
        <taxon>Saccharomycotina</taxon>
        <taxon>Pichiomycetes</taxon>
        <taxon>Debaryomycetaceae</taxon>
        <taxon>Scheffersomyces</taxon>
    </lineage>
</organism>
<keyword evidence="4" id="KW-0732">Signal</keyword>
<accession>A3LNW2</accession>
<evidence type="ECO:0000313" key="6">
    <source>
        <dbReference type="EMBL" id="ABN64936.2"/>
    </source>
</evidence>
<dbReference type="OMA" id="CYNDACA"/>
<dbReference type="Pfam" id="PF00026">
    <property type="entry name" value="Asp"/>
    <property type="match status" value="1"/>
</dbReference>
<dbReference type="GeneID" id="4836700"/>
<dbReference type="PANTHER" id="PTHR47966:SF65">
    <property type="entry name" value="ASPARTIC-TYPE ENDOPEPTIDASE"/>
    <property type="match status" value="1"/>
</dbReference>
<dbReference type="InterPro" id="IPR001461">
    <property type="entry name" value="Aspartic_peptidase_A1"/>
</dbReference>
<name>A3LNW2_PICST</name>
<reference evidence="6 7" key="1">
    <citation type="journal article" date="2007" name="Nat. Biotechnol.">
        <title>Genome sequence of the lignocellulose-bioconverting and xylose-fermenting yeast Pichia stipitis.</title>
        <authorList>
            <person name="Jeffries T.W."/>
            <person name="Grigoriev I.V."/>
            <person name="Grimwood J."/>
            <person name="Laplaza J.M."/>
            <person name="Aerts A."/>
            <person name="Salamov A."/>
            <person name="Schmutz J."/>
            <person name="Lindquist E."/>
            <person name="Dehal P."/>
            <person name="Shapiro H."/>
            <person name="Jin Y.S."/>
            <person name="Passoth V."/>
            <person name="Richardson P.M."/>
        </authorList>
    </citation>
    <scope>NUCLEOTIDE SEQUENCE [LARGE SCALE GENOMIC DNA]</scope>
    <source>
        <strain evidence="7">ATCC 58785 / CBS 6054 / NBRC 10063 / NRRL Y-11545</strain>
    </source>
</reference>
<dbReference type="InterPro" id="IPR033121">
    <property type="entry name" value="PEPTIDASE_A1"/>
</dbReference>
<feature type="domain" description="Peptidase A1" evidence="5">
    <location>
        <begin position="62"/>
        <end position="401"/>
    </location>
</feature>
<feature type="disulfide bond" evidence="3">
    <location>
        <begin position="324"/>
        <end position="362"/>
    </location>
</feature>
<dbReference type="InterPro" id="IPR021109">
    <property type="entry name" value="Peptidase_aspartic_dom_sf"/>
</dbReference>
<evidence type="ECO:0000259" key="5">
    <source>
        <dbReference type="PROSITE" id="PS51767"/>
    </source>
</evidence>
<dbReference type="PANTHER" id="PTHR47966">
    <property type="entry name" value="BETA-SITE APP-CLEAVING ENZYME, ISOFORM A-RELATED"/>
    <property type="match status" value="1"/>
</dbReference>
<comment type="similarity">
    <text evidence="1">Belongs to the peptidase A1 family.</text>
</comment>
<evidence type="ECO:0000256" key="3">
    <source>
        <dbReference type="PIRSR" id="PIRSR601461-2"/>
    </source>
</evidence>
<dbReference type="GO" id="GO:0006508">
    <property type="term" value="P:proteolysis"/>
    <property type="evidence" value="ECO:0007669"/>
    <property type="project" value="InterPro"/>
</dbReference>
<dbReference type="GO" id="GO:0004190">
    <property type="term" value="F:aspartic-type endopeptidase activity"/>
    <property type="evidence" value="ECO:0007669"/>
    <property type="project" value="InterPro"/>
</dbReference>
<dbReference type="EMBL" id="CP000496">
    <property type="protein sequence ID" value="ABN64936.2"/>
    <property type="molecule type" value="Genomic_DNA"/>
</dbReference>
<dbReference type="Proteomes" id="UP000002258">
    <property type="component" value="Chromosome 2"/>
</dbReference>
<evidence type="ECO:0000256" key="1">
    <source>
        <dbReference type="ARBA" id="ARBA00007447"/>
    </source>
</evidence>
<dbReference type="PRINTS" id="PR00792">
    <property type="entry name" value="PEPSIN"/>
</dbReference>
<dbReference type="AlphaFoldDB" id="A3LNW2"/>
<dbReference type="PROSITE" id="PS51767">
    <property type="entry name" value="PEPTIDASE_A1"/>
    <property type="match status" value="1"/>
</dbReference>
<dbReference type="HOGENOM" id="CLU_013253_9_1_1"/>
<dbReference type="KEGG" id="pic:PICST_40413"/>
<keyword evidence="2 3" id="KW-1015">Disulfide bond</keyword>
<protein>
    <submittedName>
        <fullName evidence="6">Secreted aspartyl proteinase 7</fullName>
    </submittedName>
</protein>
<keyword evidence="7" id="KW-1185">Reference proteome</keyword>
<sequence length="415" mass="44841">MKVFLSVALLAWLQLVIAEGFVKLPVQIKKGAREIAKSLSTLAPREATNNIVELDKTSGGYYVVNITVGTPPVPIAVELDTNLSDLWVLSPDSLACYNDACAQYGTFSIDGSSTWQTNNTAFNYQLVDDQADYHNIYGQDTIDFGNGLVLENATFAVANQSGSVIGTLGLSFENKEAATVKYANIPTLMKQRGYVKKSAYSLYVTDDAADAGSILFGGIDHAKYKGDLVSFDIVPENGDYNDLQINLTSVKICINGSCSEGPGPSSSSSKLISPTKLSSLELSSTKLSSSSTYGAVDTTCQSSADQTGSDLQFDWTFGAYKVPCYLLESNNSMIFNFDGKKEIQVPLSTFIFSKDTDEGVQCGLKISTTAPSSFDQGTFGVDFMRHAYIVFNLDDKTISLADVDYSEDEQISVIE</sequence>
<feature type="chain" id="PRO_5002655324" evidence="4">
    <location>
        <begin position="19"/>
        <end position="415"/>
    </location>
</feature>
<dbReference type="InParanoid" id="A3LNW2"/>
<evidence type="ECO:0000256" key="2">
    <source>
        <dbReference type="ARBA" id="ARBA00023157"/>
    </source>
</evidence>
<proteinExistence type="inferred from homology"/>
<dbReference type="SUPFAM" id="SSF50630">
    <property type="entry name" value="Acid proteases"/>
    <property type="match status" value="1"/>
</dbReference>
<gene>
    <name evidence="6" type="ORF">PICST_40413</name>
</gene>
<dbReference type="OrthoDB" id="771136at2759"/>